<evidence type="ECO:0000313" key="2">
    <source>
        <dbReference type="Proteomes" id="UP001227268"/>
    </source>
</evidence>
<protein>
    <submittedName>
        <fullName evidence="1">Uncharacterized protein</fullName>
    </submittedName>
</protein>
<reference evidence="1" key="1">
    <citation type="submission" date="2023-04" db="EMBL/GenBank/DDBJ databases">
        <title>Draft Genome sequencing of Naganishia species isolated from polar environments using Oxford Nanopore Technology.</title>
        <authorList>
            <person name="Leo P."/>
            <person name="Venkateswaran K."/>
        </authorList>
    </citation>
    <scope>NUCLEOTIDE SEQUENCE</scope>
    <source>
        <strain evidence="1">MNA-CCFEE 5423</strain>
    </source>
</reference>
<accession>A0ACC2VLI6</accession>
<organism evidence="1 2">
    <name type="scientific">Naganishia friedmannii</name>
    <dbReference type="NCBI Taxonomy" id="89922"/>
    <lineage>
        <taxon>Eukaryota</taxon>
        <taxon>Fungi</taxon>
        <taxon>Dikarya</taxon>
        <taxon>Basidiomycota</taxon>
        <taxon>Agaricomycotina</taxon>
        <taxon>Tremellomycetes</taxon>
        <taxon>Filobasidiales</taxon>
        <taxon>Filobasidiaceae</taxon>
        <taxon>Naganishia</taxon>
    </lineage>
</organism>
<dbReference type="Proteomes" id="UP001227268">
    <property type="component" value="Unassembled WGS sequence"/>
</dbReference>
<name>A0ACC2VLI6_9TREE</name>
<gene>
    <name evidence="1" type="ORF">QFC21_003790</name>
</gene>
<sequence length="280" mass="29460">MVPFALTAGLSSLGSSKLVYQGGFAELVSGAISMGIGGYLSAKGEQDIFRHRFTAISSKLDVACASEVYREVHKVLGPFGVKQGVSKLVAQSLEMAQGEENEKQGVSLKPDQVEGVERGVVPTKAPVKSSLRMSLGLVPKPKVPIQGTSAFLIKLGEGMDEVPAKRLFISAFTIGISYFLGGLIPIIPYLCVADTLHGLYWSILATGIILLVFGVAKSWFTVSVRQDTRVLQATYSIFDLKGAATGYLGLIWGAISTLAVGAAAAAASYGVVKALETRGS</sequence>
<keyword evidence="2" id="KW-1185">Reference proteome</keyword>
<evidence type="ECO:0000313" key="1">
    <source>
        <dbReference type="EMBL" id="KAJ9099792.1"/>
    </source>
</evidence>
<dbReference type="EMBL" id="JASBWT010000012">
    <property type="protein sequence ID" value="KAJ9099792.1"/>
    <property type="molecule type" value="Genomic_DNA"/>
</dbReference>
<proteinExistence type="predicted"/>
<comment type="caution">
    <text evidence="1">The sequence shown here is derived from an EMBL/GenBank/DDBJ whole genome shotgun (WGS) entry which is preliminary data.</text>
</comment>